<comment type="function">
    <text evidence="10">Condenses 4-methyl-5-(beta-hydroxyethyl)thiazole monophosphate (THZ-P) and 2-methyl-4-amino-5-hydroxymethyl pyrimidine pyrophosphate (HMP-PP) to form thiamine monophosphate (TMP).</text>
</comment>
<dbReference type="HAMAP" id="MF_00097">
    <property type="entry name" value="TMP_synthase"/>
    <property type="match status" value="1"/>
</dbReference>
<dbReference type="GO" id="GO:0009229">
    <property type="term" value="P:thiamine diphosphate biosynthetic process"/>
    <property type="evidence" value="ECO:0007669"/>
    <property type="project" value="UniProtKB-UniRule"/>
</dbReference>
<organism evidence="12 14">
    <name type="scientific">Caldiarchaeum subterraneum</name>
    <dbReference type="NCBI Taxonomy" id="311458"/>
    <lineage>
        <taxon>Archaea</taxon>
        <taxon>Nitrososphaerota</taxon>
        <taxon>Candidatus Caldarchaeales</taxon>
        <taxon>Candidatus Caldarchaeaceae</taxon>
        <taxon>Candidatus Caldarchaeum</taxon>
    </lineage>
</organism>
<keyword evidence="5" id="KW-0460">Magnesium</keyword>
<keyword evidence="3 10" id="KW-0808">Transferase</keyword>
<dbReference type="EC" id="2.5.1.3" evidence="10"/>
<dbReference type="Gene3D" id="3.20.20.70">
    <property type="entry name" value="Aldolase class I"/>
    <property type="match status" value="1"/>
</dbReference>
<evidence type="ECO:0000256" key="2">
    <source>
        <dbReference type="ARBA" id="ARBA00005165"/>
    </source>
</evidence>
<proteinExistence type="inferred from homology"/>
<gene>
    <name evidence="10" type="primary">thiE</name>
    <name evidence="13" type="ORF">CSUB_C1010</name>
    <name evidence="12" type="ORF">HGMM_F34A01C28</name>
</gene>
<comment type="catalytic activity">
    <reaction evidence="7 10">
        <text>4-methyl-5-(2-phosphooxyethyl)-thiazole + 4-amino-2-methyl-5-(diphosphooxymethyl)pyrimidine + H(+) = thiamine phosphate + diphosphate</text>
        <dbReference type="Rhea" id="RHEA:22328"/>
        <dbReference type="ChEBI" id="CHEBI:15378"/>
        <dbReference type="ChEBI" id="CHEBI:33019"/>
        <dbReference type="ChEBI" id="CHEBI:37575"/>
        <dbReference type="ChEBI" id="CHEBI:57841"/>
        <dbReference type="ChEBI" id="CHEBI:58296"/>
        <dbReference type="EC" id="2.5.1.3"/>
    </reaction>
</comment>
<comment type="caution">
    <text evidence="10">Lacks conserved residue(s) required for the propagation of feature annotation.</text>
</comment>
<evidence type="ECO:0000256" key="8">
    <source>
        <dbReference type="ARBA" id="ARBA00047851"/>
    </source>
</evidence>
<dbReference type="Proteomes" id="UP000008120">
    <property type="component" value="Chromosome"/>
</dbReference>
<reference evidence="12 14" key="2">
    <citation type="journal article" date="2011" name="Nucleic Acids Res.">
        <title>Insights into the evolution of Archaea and eukaryotic protein modifier systems revealed by the genome of a novel archaeal group.</title>
        <authorList>
            <person name="Nunoura T."/>
            <person name="Takaki Y."/>
            <person name="Kakuta J."/>
            <person name="Nishi S."/>
            <person name="Sugahara J."/>
            <person name="Kazama H."/>
            <person name="Chee G."/>
            <person name="Hattori M."/>
            <person name="Kanai A."/>
            <person name="Atomi H."/>
            <person name="Takai K."/>
            <person name="Takami H."/>
        </authorList>
    </citation>
    <scope>NUCLEOTIDE SEQUENCE [LARGE SCALE GENOMIC DNA]</scope>
</reference>
<dbReference type="EMBL" id="BA000048">
    <property type="protein sequence ID" value="BAJ50863.1"/>
    <property type="molecule type" value="Genomic_DNA"/>
</dbReference>
<evidence type="ECO:0000313" key="12">
    <source>
        <dbReference type="EMBL" id="BAJ48073.1"/>
    </source>
</evidence>
<evidence type="ECO:0000259" key="11">
    <source>
        <dbReference type="Pfam" id="PF02581"/>
    </source>
</evidence>
<evidence type="ECO:0000256" key="1">
    <source>
        <dbReference type="ARBA" id="ARBA00001946"/>
    </source>
</evidence>
<dbReference type="InterPro" id="IPR022998">
    <property type="entry name" value="ThiamineP_synth_TenI"/>
</dbReference>
<evidence type="ECO:0000313" key="13">
    <source>
        <dbReference type="EMBL" id="BAJ50863.1"/>
    </source>
</evidence>
<evidence type="ECO:0000256" key="9">
    <source>
        <dbReference type="ARBA" id="ARBA00047883"/>
    </source>
</evidence>
<evidence type="ECO:0000256" key="5">
    <source>
        <dbReference type="ARBA" id="ARBA00022842"/>
    </source>
</evidence>
<dbReference type="PANTHER" id="PTHR20857">
    <property type="entry name" value="THIAMINE-PHOSPHATE PYROPHOSPHORYLASE"/>
    <property type="match status" value="1"/>
</dbReference>
<dbReference type="UniPathway" id="UPA00060">
    <property type="reaction ID" value="UER00141"/>
</dbReference>
<dbReference type="GO" id="GO:0000287">
    <property type="term" value="F:magnesium ion binding"/>
    <property type="evidence" value="ECO:0007669"/>
    <property type="project" value="UniProtKB-UniRule"/>
</dbReference>
<feature type="binding site" evidence="10">
    <location>
        <position position="70"/>
    </location>
    <ligand>
        <name>4-amino-2-methyl-5-(diphosphooxymethyl)pyrimidine</name>
        <dbReference type="ChEBI" id="CHEBI:57841"/>
    </ligand>
</feature>
<protein>
    <recommendedName>
        <fullName evidence="10">Thiamine-phosphate synthase</fullName>
        <shortName evidence="10">TP synthase</shortName>
        <shortName evidence="10">TPS</shortName>
        <ecNumber evidence="10">2.5.1.3</ecNumber>
    </recommendedName>
    <alternativeName>
        <fullName evidence="10">Thiamine-phosphate pyrophosphorylase</fullName>
        <shortName evidence="10">TMP pyrophosphorylase</shortName>
        <shortName evidence="10">TMP-PPase</shortName>
    </alternativeName>
</protein>
<comment type="catalytic activity">
    <reaction evidence="8 10">
        <text>2-(2-carboxy-4-methylthiazol-5-yl)ethyl phosphate + 4-amino-2-methyl-5-(diphosphooxymethyl)pyrimidine + 2 H(+) = thiamine phosphate + CO2 + diphosphate</text>
        <dbReference type="Rhea" id="RHEA:47848"/>
        <dbReference type="ChEBI" id="CHEBI:15378"/>
        <dbReference type="ChEBI" id="CHEBI:16526"/>
        <dbReference type="ChEBI" id="CHEBI:33019"/>
        <dbReference type="ChEBI" id="CHEBI:37575"/>
        <dbReference type="ChEBI" id="CHEBI:57841"/>
        <dbReference type="ChEBI" id="CHEBI:62890"/>
        <dbReference type="EC" id="2.5.1.3"/>
    </reaction>
</comment>
<dbReference type="Pfam" id="PF02581">
    <property type="entry name" value="TMP-TENI"/>
    <property type="match status" value="1"/>
</dbReference>
<dbReference type="SMR" id="E6N704"/>
<comment type="pathway">
    <text evidence="2 10">Cofactor biosynthesis; thiamine diphosphate biosynthesis; thiamine phosphate from 4-amino-2-methyl-5-diphosphomethylpyrimidine and 4-methyl-5-(2-phosphoethyl)-thiazole: step 1/1.</text>
</comment>
<dbReference type="GO" id="GO:0005737">
    <property type="term" value="C:cytoplasm"/>
    <property type="evidence" value="ECO:0007669"/>
    <property type="project" value="TreeGrafter"/>
</dbReference>
<dbReference type="InterPro" id="IPR013785">
    <property type="entry name" value="Aldolase_TIM"/>
</dbReference>
<comment type="similarity">
    <text evidence="10">Belongs to the thiamine-phosphate synthase family.</text>
</comment>
<comment type="cofactor">
    <cofactor evidence="1">
        <name>Mg(2+)</name>
        <dbReference type="ChEBI" id="CHEBI:18420"/>
    </cofactor>
</comment>
<evidence type="ECO:0000256" key="4">
    <source>
        <dbReference type="ARBA" id="ARBA00022723"/>
    </source>
</evidence>
<name>E6N704_CALS0</name>
<dbReference type="AlphaFoldDB" id="E6N704"/>
<evidence type="ECO:0000256" key="3">
    <source>
        <dbReference type="ARBA" id="ARBA00022679"/>
    </source>
</evidence>
<feature type="binding site" evidence="10">
    <location>
        <position position="108"/>
    </location>
    <ligand>
        <name>4-amino-2-methyl-5-(diphosphooxymethyl)pyrimidine</name>
        <dbReference type="ChEBI" id="CHEBI:57841"/>
    </ligand>
</feature>
<keyword evidence="6 10" id="KW-0784">Thiamine biosynthesis</keyword>
<dbReference type="STRING" id="311458.CSUB_C1010"/>
<evidence type="ECO:0000256" key="6">
    <source>
        <dbReference type="ARBA" id="ARBA00022977"/>
    </source>
</evidence>
<dbReference type="InterPro" id="IPR034291">
    <property type="entry name" value="TMP_synthase"/>
</dbReference>
<evidence type="ECO:0000256" key="10">
    <source>
        <dbReference type="HAMAP-Rule" id="MF_00097"/>
    </source>
</evidence>
<keyword evidence="4" id="KW-0479">Metal-binding</keyword>
<dbReference type="PANTHER" id="PTHR20857:SF15">
    <property type="entry name" value="THIAMINE-PHOSPHATE SYNTHASE"/>
    <property type="match status" value="1"/>
</dbReference>
<comment type="catalytic activity">
    <reaction evidence="9 10">
        <text>2-[(2R,5Z)-2-carboxy-4-methylthiazol-5(2H)-ylidene]ethyl phosphate + 4-amino-2-methyl-5-(diphosphooxymethyl)pyrimidine + 2 H(+) = thiamine phosphate + CO2 + diphosphate</text>
        <dbReference type="Rhea" id="RHEA:47844"/>
        <dbReference type="ChEBI" id="CHEBI:15378"/>
        <dbReference type="ChEBI" id="CHEBI:16526"/>
        <dbReference type="ChEBI" id="CHEBI:33019"/>
        <dbReference type="ChEBI" id="CHEBI:37575"/>
        <dbReference type="ChEBI" id="CHEBI:57841"/>
        <dbReference type="ChEBI" id="CHEBI:62899"/>
        <dbReference type="EC" id="2.5.1.3"/>
    </reaction>
</comment>
<dbReference type="CDD" id="cd00564">
    <property type="entry name" value="TMP_TenI"/>
    <property type="match status" value="1"/>
</dbReference>
<dbReference type="SUPFAM" id="SSF51391">
    <property type="entry name" value="Thiamin phosphate synthase"/>
    <property type="match status" value="1"/>
</dbReference>
<reference evidence="12 14" key="1">
    <citation type="journal article" date="2005" name="Environ. Microbiol.">
        <title>Genetic and functional properties of uncultivated thermophilic crenarchaeotes from a subsurface gold mine as revealed by analysis of genome fragments.</title>
        <authorList>
            <person name="Nunoura T."/>
            <person name="Hirayama H."/>
            <person name="Takami H."/>
            <person name="Oida H."/>
            <person name="Nishi S."/>
            <person name="Shimamura S."/>
            <person name="Suzuki Y."/>
            <person name="Inagaki F."/>
            <person name="Takai K."/>
            <person name="Nealson K.H."/>
            <person name="Horikoshi K."/>
        </authorList>
    </citation>
    <scope>NUCLEOTIDE SEQUENCE [LARGE SCALE GENOMIC DNA]</scope>
</reference>
<dbReference type="GO" id="GO:0009228">
    <property type="term" value="P:thiamine biosynthetic process"/>
    <property type="evidence" value="ECO:0007669"/>
    <property type="project" value="UniProtKB-KW"/>
</dbReference>
<dbReference type="InterPro" id="IPR036206">
    <property type="entry name" value="ThiamineP_synth_sf"/>
</dbReference>
<dbReference type="EMBL" id="AP011853">
    <property type="protein sequence ID" value="BAJ48073.1"/>
    <property type="molecule type" value="Genomic_DNA"/>
</dbReference>
<feature type="binding site" evidence="10">
    <location>
        <position position="165"/>
    </location>
    <ligand>
        <name>2-[(2R,5Z)-2-carboxy-4-methylthiazol-5(2H)-ylidene]ethyl phosphate</name>
        <dbReference type="ChEBI" id="CHEBI:62899"/>
    </ligand>
</feature>
<evidence type="ECO:0000256" key="7">
    <source>
        <dbReference type="ARBA" id="ARBA00047334"/>
    </source>
</evidence>
<dbReference type="GO" id="GO:0004789">
    <property type="term" value="F:thiamine-phosphate diphosphorylase activity"/>
    <property type="evidence" value="ECO:0007669"/>
    <property type="project" value="UniProtKB-UniRule"/>
</dbReference>
<feature type="binding site" evidence="10">
    <location>
        <position position="137"/>
    </location>
    <ligand>
        <name>4-amino-2-methyl-5-(diphosphooxymethyl)pyrimidine</name>
        <dbReference type="ChEBI" id="CHEBI:57841"/>
    </ligand>
</feature>
<feature type="domain" description="Thiamine phosphate synthase/TenI" evidence="11">
    <location>
        <begin position="9"/>
        <end position="187"/>
    </location>
</feature>
<sequence>MQKIPKPPLLVITDSGLAEGRLLAIVEECLAAGCRWFMVREKNMPLESLIKLTISIAKMAEKYSAAVVVNGYPEIVNQTGAAGVHLPWSMDIKAARRVVGGDKLLGVSTHSTEQAVEAEKMGADYVTLSPIFPSVSKPGYQNPAGLQMLKDIVRRLTIPVIALGGIKPGNAKTCIANGAAGVAVLGAMMKAQKPYDVILSIINEIKPTQ</sequence>
<accession>E6N704</accession>
<dbReference type="KEGG" id="csu:CSUB_C1010"/>
<feature type="binding site" evidence="10">
    <location>
        <begin position="134"/>
        <end position="136"/>
    </location>
    <ligand>
        <name>2-[(2R,5Z)-2-carboxy-4-methylthiazol-5(2H)-ylidene]ethyl phosphate</name>
        <dbReference type="ChEBI" id="CHEBI:62899"/>
    </ligand>
</feature>
<evidence type="ECO:0000313" key="14">
    <source>
        <dbReference type="Proteomes" id="UP000008120"/>
    </source>
</evidence>